<dbReference type="EMBL" id="JADDUC020000011">
    <property type="protein sequence ID" value="KAI1235972.1"/>
    <property type="molecule type" value="Genomic_DNA"/>
</dbReference>
<evidence type="ECO:0000256" key="10">
    <source>
        <dbReference type="ARBA" id="ARBA00022737"/>
    </source>
</evidence>
<dbReference type="Pfam" id="PF00443">
    <property type="entry name" value="UCH"/>
    <property type="match status" value="1"/>
</dbReference>
<dbReference type="GO" id="GO:0008270">
    <property type="term" value="F:zinc ion binding"/>
    <property type="evidence" value="ECO:0007669"/>
    <property type="project" value="UniProtKB-KW"/>
</dbReference>
<dbReference type="PROSITE" id="PS00973">
    <property type="entry name" value="USP_2"/>
    <property type="match status" value="1"/>
</dbReference>
<dbReference type="InterPro" id="IPR001607">
    <property type="entry name" value="Znf_UBP"/>
</dbReference>
<keyword evidence="11 23" id="KW-0863">Zinc-finger</keyword>
<accession>A0A835TXY9</accession>
<dbReference type="Gene3D" id="1.10.8.10">
    <property type="entry name" value="DNA helicase RuvA subunit, C-terminal domain"/>
    <property type="match status" value="2"/>
</dbReference>
<evidence type="ECO:0000256" key="6">
    <source>
        <dbReference type="ARBA" id="ARBA00022499"/>
    </source>
</evidence>
<evidence type="ECO:0000256" key="3">
    <source>
        <dbReference type="ARBA" id="ARBA00009085"/>
    </source>
</evidence>
<dbReference type="CDD" id="cd14386">
    <property type="entry name" value="UBA2_UBP5"/>
    <property type="match status" value="1"/>
</dbReference>
<dbReference type="FunFam" id="3.30.40.10:FF:000026">
    <property type="entry name" value="Ubiquitin carboxyl-terminal hydrolase"/>
    <property type="match status" value="1"/>
</dbReference>
<feature type="domain" description="UBA" evidence="24">
    <location>
        <begin position="638"/>
        <end position="679"/>
    </location>
</feature>
<keyword evidence="29" id="KW-1185">Reference proteome</keyword>
<dbReference type="SMART" id="SM00165">
    <property type="entry name" value="UBA"/>
    <property type="match status" value="2"/>
</dbReference>
<dbReference type="Gene3D" id="3.30.40.10">
    <property type="entry name" value="Zinc/RING finger domain, C3HC4 (zinc finger)"/>
    <property type="match status" value="2"/>
</dbReference>
<evidence type="ECO:0000256" key="23">
    <source>
        <dbReference type="PROSITE-ProRule" id="PRU00502"/>
    </source>
</evidence>
<evidence type="ECO:0000256" key="7">
    <source>
        <dbReference type="ARBA" id="ARBA00022553"/>
    </source>
</evidence>
<dbReference type="InterPro" id="IPR018200">
    <property type="entry name" value="USP_CS"/>
</dbReference>
<keyword evidence="5" id="KW-0963">Cytoplasm</keyword>
<dbReference type="FunFam" id="3.90.70.10:FF:000063">
    <property type="entry name" value="Ubiquitin carboxyl-terminal hydrolase"/>
    <property type="match status" value="1"/>
</dbReference>
<comment type="subcellular location">
    <subcellularLocation>
        <location evidence="2">Cytoplasm</location>
    </subcellularLocation>
</comment>
<evidence type="ECO:0000256" key="19">
    <source>
        <dbReference type="ARBA" id="ARBA00049780"/>
    </source>
</evidence>
<evidence type="ECO:0000256" key="18">
    <source>
        <dbReference type="ARBA" id="ARBA00049736"/>
    </source>
</evidence>
<evidence type="ECO:0000256" key="16">
    <source>
        <dbReference type="ARBA" id="ARBA00022843"/>
    </source>
</evidence>
<evidence type="ECO:0000256" key="9">
    <source>
        <dbReference type="ARBA" id="ARBA00022723"/>
    </source>
</evidence>
<keyword evidence="15" id="KW-0862">Zinc</keyword>
<reference evidence="27" key="1">
    <citation type="submission" date="2020-10" db="EMBL/GenBank/DDBJ databases">
        <title>Feather gene expression reveals the developmental basis of iridescence in African starlings.</title>
        <authorList>
            <person name="Rubenstein D.R."/>
        </authorList>
    </citation>
    <scope>NUCLEOTIDE SEQUENCE</scope>
    <source>
        <strain evidence="27">SS15</strain>
        <tissue evidence="27">Liver</tissue>
    </source>
</reference>
<keyword evidence="7" id="KW-0597">Phosphoprotein</keyword>
<dbReference type="InterPro" id="IPR013083">
    <property type="entry name" value="Znf_RING/FYVE/PHD"/>
</dbReference>
<comment type="similarity">
    <text evidence="3">Belongs to the peptidase C19 family.</text>
</comment>
<evidence type="ECO:0000256" key="22">
    <source>
        <dbReference type="ARBA" id="ARBA00064879"/>
    </source>
</evidence>
<dbReference type="Proteomes" id="UP000618051">
    <property type="component" value="Unassembled WGS sequence"/>
</dbReference>
<feature type="domain" description="UBA" evidence="24">
    <location>
        <begin position="713"/>
        <end position="753"/>
    </location>
</feature>
<comment type="caution">
    <text evidence="27">The sequence shown here is derived from an EMBL/GenBank/DDBJ whole genome shotgun (WGS) entry which is preliminary data.</text>
</comment>
<dbReference type="OrthoDB" id="361536at2759"/>
<evidence type="ECO:0000256" key="12">
    <source>
        <dbReference type="ARBA" id="ARBA00022786"/>
    </source>
</evidence>
<keyword evidence="16" id="KW-0832">Ubl conjugation</keyword>
<evidence type="ECO:0000259" key="25">
    <source>
        <dbReference type="PROSITE" id="PS50235"/>
    </source>
</evidence>
<evidence type="ECO:0000313" key="27">
    <source>
        <dbReference type="EMBL" id="KAG0121728.1"/>
    </source>
</evidence>
<evidence type="ECO:0000256" key="5">
    <source>
        <dbReference type="ARBA" id="ARBA00022490"/>
    </source>
</evidence>
<keyword evidence="17" id="KW-0072">Autophagy</keyword>
<dbReference type="PANTHER" id="PTHR21646">
    <property type="entry name" value="UBIQUITIN CARBOXYL-TERMINAL HYDROLASE"/>
    <property type="match status" value="1"/>
</dbReference>
<evidence type="ECO:0000259" key="26">
    <source>
        <dbReference type="PROSITE" id="PS50271"/>
    </source>
</evidence>
<dbReference type="GO" id="GO:0016579">
    <property type="term" value="P:protein deubiquitination"/>
    <property type="evidence" value="ECO:0007669"/>
    <property type="project" value="InterPro"/>
</dbReference>
<dbReference type="SMART" id="SM00290">
    <property type="entry name" value="ZnF_UBP"/>
    <property type="match status" value="1"/>
</dbReference>
<reference evidence="28 29" key="2">
    <citation type="journal article" date="2021" name="J. Hered.">
        <title>Feather Gene Expression Elucidates the Developmental Basis of Plumage Iridescence in African Starlings.</title>
        <authorList>
            <person name="Rubenstein D.R."/>
            <person name="Corvelo A."/>
            <person name="MacManes M.D."/>
            <person name="Maia R."/>
            <person name="Narzisi G."/>
            <person name="Rousaki A."/>
            <person name="Vandenabeele P."/>
            <person name="Shawkey M.D."/>
            <person name="Solomon J."/>
        </authorList>
    </citation>
    <scope>NUCLEOTIDE SEQUENCE [LARGE SCALE GENOMIC DNA]</scope>
    <source>
        <strain evidence="28">SS15</strain>
    </source>
</reference>
<dbReference type="CDD" id="cd02658">
    <property type="entry name" value="Peptidase_C19B"/>
    <property type="match status" value="1"/>
</dbReference>
<dbReference type="GO" id="GO:0006508">
    <property type="term" value="P:proteolysis"/>
    <property type="evidence" value="ECO:0007669"/>
    <property type="project" value="UniProtKB-KW"/>
</dbReference>
<dbReference type="InterPro" id="IPR038765">
    <property type="entry name" value="Papain-like_cys_pep_sf"/>
</dbReference>
<dbReference type="InterPro" id="IPR015940">
    <property type="entry name" value="UBA"/>
</dbReference>
<dbReference type="InterPro" id="IPR050185">
    <property type="entry name" value="Ub_carboxyl-term_hydrolase"/>
</dbReference>
<comment type="catalytic activity">
    <reaction evidence="1">
        <text>Thiol-dependent hydrolysis of ester, thioester, amide, peptide and isopeptide bonds formed by the C-terminal Gly of ubiquitin (a 76-residue protein attached to proteins as an intracellular targeting signal).</text>
        <dbReference type="EC" id="3.4.19.12"/>
    </reaction>
</comment>
<evidence type="ECO:0000256" key="21">
    <source>
        <dbReference type="ARBA" id="ARBA00049804"/>
    </source>
</evidence>
<dbReference type="PROSITE" id="PS50271">
    <property type="entry name" value="ZF_UBP"/>
    <property type="match status" value="1"/>
</dbReference>
<keyword evidence="8" id="KW-0645">Protease</keyword>
<feature type="domain" description="USP" evidence="25">
    <location>
        <begin position="331"/>
        <end position="1081"/>
    </location>
</feature>
<proteinExistence type="inferred from homology"/>
<evidence type="ECO:0000256" key="4">
    <source>
        <dbReference type="ARBA" id="ARBA00012759"/>
    </source>
</evidence>
<dbReference type="InterPro" id="IPR041432">
    <property type="entry name" value="UBP13_Znf-UBP_var"/>
</dbReference>
<feature type="domain" description="UBP-type" evidence="26">
    <location>
        <begin position="182"/>
        <end position="290"/>
    </location>
</feature>
<dbReference type="GO" id="GO:0004843">
    <property type="term" value="F:cysteine-type deubiquitinase activity"/>
    <property type="evidence" value="ECO:0007669"/>
    <property type="project" value="UniProtKB-EC"/>
</dbReference>
<dbReference type="SUPFAM" id="SSF46934">
    <property type="entry name" value="UBA-like"/>
    <property type="match status" value="2"/>
</dbReference>
<protein>
    <recommendedName>
        <fullName evidence="18">Ubiquitin carboxyl-terminal hydrolase 13</fullName>
        <ecNumber evidence="4">3.4.19.12</ecNumber>
    </recommendedName>
    <alternativeName>
        <fullName evidence="19">Deubiquitinating enzyme 13</fullName>
    </alternativeName>
    <alternativeName>
        <fullName evidence="20">Ubiquitin thioesterase 13</fullName>
    </alternativeName>
    <alternativeName>
        <fullName evidence="21">Ubiquitin-specific-processing protease 13</fullName>
    </alternativeName>
</protein>
<evidence type="ECO:0000256" key="20">
    <source>
        <dbReference type="ARBA" id="ARBA00049781"/>
    </source>
</evidence>
<keyword evidence="12" id="KW-0833">Ubl conjugation pathway</keyword>
<keyword evidence="13" id="KW-0378">Hydrolase</keyword>
<evidence type="ECO:0000256" key="15">
    <source>
        <dbReference type="ARBA" id="ARBA00022833"/>
    </source>
</evidence>
<sequence length="1380" mass="153933">MQRAALFRGGDAQMAAGDLGELLVPYMPTIRVPKSGDRVYKTECAFSYDSPDSEGGLYVCMNTFLGFGREHIERHYRKTGQCVYLHLKRHVIEKVPGASGGALPKRRNAKLFLDLEISSDLNSDDFEYEDEAKLIIFPDHYEISLPNIEELPALVTIACDALLSAKSPYRKQESDSWEEELQASKHAKTLVQLDNGVRIPPSGWKCSKCDLRENLWLNLTDGSVLCGKWFFDGSGGNGHAMEHYKETGYPLAVKLGTITPDGADVYSFDEEEPVLDPHIAKHLAHFGIDMLQMQVTENGLRDNDIKPRVSEWEVIQEAGVKLKPMYGPGYTGMKNLGNSCYLNAVMQAIFSIPEFQRAYVGNLPRIFDYSPLDPTQDFNTQMAKLGHGLLSGQYSKPPMKAELIEQVMKEEHKPQHNGISPRMFKAFISKGHPEFSSNRQQDAQEFFLHIINLVERNPVGSENPSDVFRFLVEERTQCCQSRKVRYTERVDYIMQLPVAMEAATNKDELIAYELKRREAEAARRPLPELVRAKIPFRACLQAFSEPSNVEDFWSSALQAKSAGVKTSRFASFPEYLVVQIKKFTFGLDWIPKKLDVSIDMPDFLDISHLRARGLQPGEEELPDIAPPIVIPDDPKALDIDESSVMQLAEMGFPLEACRKAVYYTGNLGAEVAFNWIIAHMEEPDFAEPLVTPAFGEVASSGAAALGAVGLDNQPPEEMVAIIISMGFQRNLAIQALKATNNNLERALEWIFSHPDPEEESDPALDTVDMENNANANILAETGSEGPRIKDGPGRCACMCPGVPECAWARPGVPECVRVYVSVPGSVCVCPMCPSVSECTWMCLSVPECAWVSPSVPEFVGMFPSVPGCVRVCLSVSECARMYLGVPECVWVCLNVSECAQVSPSVPECVGMCPSVPGCVWVCPSVPECARMCLDVFGGCVLVCPGAPECARVCAGVSECAWVCPSVFRCVRGWPSVPGCACVCPGVPECAWVCLSVFGCIRVCPDVSECARVSPSVPECVGMFPRYELFGFISHMGTSTMSGHYVCHLRKEGRWVIYNDLRVCASERPPKDLGYIYFYHRIPSHVDFWWSLQLVCGEYGSFSVEQKQFSPAPACPVRASFEDLKQTNGDRSNPLSVPSTFFAKEKFYFSRHRFLHLHLNVHFVSSTNSSGLQMAKSSRLSDYEIKCTPSGKARLLFKFCFLMEELSVFHRNKNMYVGFKIIFENSHSRKIRMVSAKPFMIPKKKKPKDFGYLRTLPESDRFENEISKLCNLVAAAFLFRNVEQIKREGPWLAMVSELEQLRSWSSFQFITFMFYLPNQKHHEEHPPPGGAGCKLLTPQPNGGERNFGGFGVFLNSSIAEAPLKQAVLKRWLICQAVPAAI</sequence>
<evidence type="ECO:0000313" key="29">
    <source>
        <dbReference type="Proteomes" id="UP000618051"/>
    </source>
</evidence>
<comment type="subunit">
    <text evidence="22">Interacts with UFD1. Interacts (via UBA domains) with SIAH2 (when ubiquitinated). Interacts with BAG6; the interaction is direct and may mediate UBL4A deubiquitination. Interacts (via UBA 2 domain) with AMFR; the interaction is direct. Interacts with UBL4A; may be indirect via BAG6. Interacts with NEDD4.</text>
</comment>
<dbReference type="PROSITE" id="PS50030">
    <property type="entry name" value="UBA"/>
    <property type="match status" value="2"/>
</dbReference>
<evidence type="ECO:0000256" key="11">
    <source>
        <dbReference type="ARBA" id="ARBA00022771"/>
    </source>
</evidence>
<dbReference type="InterPro" id="IPR001394">
    <property type="entry name" value="Peptidase_C19_UCH"/>
</dbReference>
<evidence type="ECO:0000256" key="13">
    <source>
        <dbReference type="ARBA" id="ARBA00022801"/>
    </source>
</evidence>
<keyword evidence="9" id="KW-0479">Metal-binding</keyword>
<evidence type="ECO:0000256" key="2">
    <source>
        <dbReference type="ARBA" id="ARBA00004496"/>
    </source>
</evidence>
<dbReference type="InterPro" id="IPR009060">
    <property type="entry name" value="UBA-like_sf"/>
</dbReference>
<dbReference type="GO" id="GO:0006914">
    <property type="term" value="P:autophagy"/>
    <property type="evidence" value="ECO:0007669"/>
    <property type="project" value="UniProtKB-KW"/>
</dbReference>
<dbReference type="Pfam" id="PF02148">
    <property type="entry name" value="zf-UBP"/>
    <property type="match status" value="1"/>
</dbReference>
<dbReference type="FunFam" id="1.10.8.10:FF:000016">
    <property type="entry name" value="Ubiquitin carboxyl-terminal hydrolase"/>
    <property type="match status" value="1"/>
</dbReference>
<dbReference type="PROSITE" id="PS00972">
    <property type="entry name" value="USP_1"/>
    <property type="match status" value="1"/>
</dbReference>
<keyword evidence="10" id="KW-0677">Repeat</keyword>
<evidence type="ECO:0000256" key="14">
    <source>
        <dbReference type="ARBA" id="ARBA00022807"/>
    </source>
</evidence>
<dbReference type="CDD" id="cd14384">
    <property type="entry name" value="UBA1_UBP13"/>
    <property type="match status" value="1"/>
</dbReference>
<evidence type="ECO:0000256" key="8">
    <source>
        <dbReference type="ARBA" id="ARBA00022670"/>
    </source>
</evidence>
<dbReference type="SUPFAM" id="SSF54001">
    <property type="entry name" value="Cysteine proteinases"/>
    <property type="match status" value="1"/>
</dbReference>
<keyword evidence="6" id="KW-1017">Isopeptide bond</keyword>
<dbReference type="EMBL" id="JADDUC010000045">
    <property type="protein sequence ID" value="KAG0121728.1"/>
    <property type="molecule type" value="Genomic_DNA"/>
</dbReference>
<dbReference type="PROSITE" id="PS50235">
    <property type="entry name" value="USP_3"/>
    <property type="match status" value="1"/>
</dbReference>
<evidence type="ECO:0000256" key="17">
    <source>
        <dbReference type="ARBA" id="ARBA00023006"/>
    </source>
</evidence>
<name>A0A835TXY9_9PASS</name>
<dbReference type="Pfam" id="PF00627">
    <property type="entry name" value="UBA"/>
    <property type="match status" value="2"/>
</dbReference>
<dbReference type="Pfam" id="PF17807">
    <property type="entry name" value="zf-UBP_var"/>
    <property type="match status" value="1"/>
</dbReference>
<dbReference type="GO" id="GO:0005737">
    <property type="term" value="C:cytoplasm"/>
    <property type="evidence" value="ECO:0007669"/>
    <property type="project" value="UniProtKB-SubCell"/>
</dbReference>
<dbReference type="InterPro" id="IPR028889">
    <property type="entry name" value="USP"/>
</dbReference>
<evidence type="ECO:0000259" key="24">
    <source>
        <dbReference type="PROSITE" id="PS50030"/>
    </source>
</evidence>
<gene>
    <name evidence="28" type="ORF">IHE44_0002065</name>
    <name evidence="27" type="ORF">IHE44_010409</name>
</gene>
<dbReference type="Gene3D" id="3.90.70.10">
    <property type="entry name" value="Cysteine proteinases"/>
    <property type="match status" value="2"/>
</dbReference>
<dbReference type="SUPFAM" id="SSF57850">
    <property type="entry name" value="RING/U-box"/>
    <property type="match status" value="1"/>
</dbReference>
<reference evidence="28" key="3">
    <citation type="submission" date="2022-01" db="EMBL/GenBank/DDBJ databases">
        <authorList>
            <person name="Rubenstein D.R."/>
        </authorList>
    </citation>
    <scope>NUCLEOTIDE SEQUENCE</scope>
    <source>
        <strain evidence="28">SS15</strain>
        <tissue evidence="28">Liver</tissue>
    </source>
</reference>
<evidence type="ECO:0000256" key="1">
    <source>
        <dbReference type="ARBA" id="ARBA00000707"/>
    </source>
</evidence>
<dbReference type="EC" id="3.4.19.12" evidence="4"/>
<dbReference type="PANTHER" id="PTHR21646:SF105">
    <property type="entry name" value="UBIQUITIN CARBOXYL-TERMINAL HYDROLASE 13"/>
    <property type="match status" value="1"/>
</dbReference>
<evidence type="ECO:0000313" key="28">
    <source>
        <dbReference type="EMBL" id="KAI1235972.1"/>
    </source>
</evidence>
<organism evidence="27">
    <name type="scientific">Lamprotornis superbus</name>
    <dbReference type="NCBI Taxonomy" id="245042"/>
    <lineage>
        <taxon>Eukaryota</taxon>
        <taxon>Metazoa</taxon>
        <taxon>Chordata</taxon>
        <taxon>Craniata</taxon>
        <taxon>Vertebrata</taxon>
        <taxon>Euteleostomi</taxon>
        <taxon>Archelosauria</taxon>
        <taxon>Archosauria</taxon>
        <taxon>Dinosauria</taxon>
        <taxon>Saurischia</taxon>
        <taxon>Theropoda</taxon>
        <taxon>Coelurosauria</taxon>
        <taxon>Aves</taxon>
        <taxon>Neognathae</taxon>
        <taxon>Neoaves</taxon>
        <taxon>Telluraves</taxon>
        <taxon>Australaves</taxon>
        <taxon>Passeriformes</taxon>
        <taxon>Sturnidae</taxon>
        <taxon>Lamprotornis</taxon>
    </lineage>
</organism>
<dbReference type="FunFam" id="1.10.8.10:FF:000047">
    <property type="entry name" value="Ubiquitin carboxyl-terminal hydrolase"/>
    <property type="match status" value="1"/>
</dbReference>
<keyword evidence="14" id="KW-0788">Thiol protease</keyword>
<dbReference type="FunFam" id="3.30.40.10:FF:000770">
    <property type="entry name" value="Ubiquitin carboxyl-terminal hydrolase"/>
    <property type="match status" value="1"/>
</dbReference>